<dbReference type="EMBL" id="CAJOBA010040607">
    <property type="protein sequence ID" value="CAF4097414.1"/>
    <property type="molecule type" value="Genomic_DNA"/>
</dbReference>
<gene>
    <name evidence="1" type="ORF">OVA965_LOCUS28166</name>
    <name evidence="2" type="ORF">TMI583_LOCUS28914</name>
</gene>
<evidence type="ECO:0008006" key="4">
    <source>
        <dbReference type="Google" id="ProtNLM"/>
    </source>
</evidence>
<dbReference type="AlphaFoldDB" id="A0A8S2ES74"/>
<feature type="non-terminal residue" evidence="1">
    <location>
        <position position="1"/>
    </location>
</feature>
<dbReference type="Gene3D" id="3.40.50.300">
    <property type="entry name" value="P-loop containing nucleotide triphosphate hydrolases"/>
    <property type="match status" value="1"/>
</dbReference>
<protein>
    <recommendedName>
        <fullName evidence="4">Sulfotransferase</fullName>
    </recommendedName>
</protein>
<dbReference type="InterPro" id="IPR040632">
    <property type="entry name" value="Sulfotransfer_4"/>
</dbReference>
<dbReference type="Proteomes" id="UP000682733">
    <property type="component" value="Unassembled WGS sequence"/>
</dbReference>
<evidence type="ECO:0000313" key="2">
    <source>
        <dbReference type="EMBL" id="CAF4097414.1"/>
    </source>
</evidence>
<evidence type="ECO:0000313" key="1">
    <source>
        <dbReference type="EMBL" id="CAF1292622.1"/>
    </source>
</evidence>
<name>A0A8S2ES74_9BILA</name>
<dbReference type="Proteomes" id="UP000677228">
    <property type="component" value="Unassembled WGS sequence"/>
</dbReference>
<evidence type="ECO:0000313" key="3">
    <source>
        <dbReference type="Proteomes" id="UP000677228"/>
    </source>
</evidence>
<proteinExistence type="predicted"/>
<organism evidence="1 3">
    <name type="scientific">Didymodactylos carnosus</name>
    <dbReference type="NCBI Taxonomy" id="1234261"/>
    <lineage>
        <taxon>Eukaryota</taxon>
        <taxon>Metazoa</taxon>
        <taxon>Spiralia</taxon>
        <taxon>Gnathifera</taxon>
        <taxon>Rotifera</taxon>
        <taxon>Eurotatoria</taxon>
        <taxon>Bdelloidea</taxon>
        <taxon>Philodinida</taxon>
        <taxon>Philodinidae</taxon>
        <taxon>Didymodactylos</taxon>
    </lineage>
</organism>
<accession>A0A8S2ES74</accession>
<sequence length="70" mass="7662">INLKAFYLSIDHLEISTSHCNLLNDGLSVICVGMFRTGTTSLKNALEILGIGKGYYEVMINEHLGDHPGL</sequence>
<dbReference type="EMBL" id="CAJNOK010019038">
    <property type="protein sequence ID" value="CAF1292622.1"/>
    <property type="molecule type" value="Genomic_DNA"/>
</dbReference>
<dbReference type="InterPro" id="IPR027417">
    <property type="entry name" value="P-loop_NTPase"/>
</dbReference>
<comment type="caution">
    <text evidence="1">The sequence shown here is derived from an EMBL/GenBank/DDBJ whole genome shotgun (WGS) entry which is preliminary data.</text>
</comment>
<reference evidence="1" key="1">
    <citation type="submission" date="2021-02" db="EMBL/GenBank/DDBJ databases">
        <authorList>
            <person name="Nowell W R."/>
        </authorList>
    </citation>
    <scope>NUCLEOTIDE SEQUENCE</scope>
</reference>
<dbReference type="Pfam" id="PF17784">
    <property type="entry name" value="Sulfotransfer_4"/>
    <property type="match status" value="1"/>
</dbReference>